<dbReference type="InterPro" id="IPR005170">
    <property type="entry name" value="Transptr-assoc_dom"/>
</dbReference>
<keyword evidence="1" id="KW-0472">Membrane</keyword>
<gene>
    <name evidence="3" type="ORF">C7381_10521</name>
</gene>
<proteinExistence type="predicted"/>
<dbReference type="EMBL" id="QEKV01000005">
    <property type="protein sequence ID" value="PVY94319.1"/>
    <property type="molecule type" value="Genomic_DNA"/>
</dbReference>
<evidence type="ECO:0000259" key="2">
    <source>
        <dbReference type="Pfam" id="PF03471"/>
    </source>
</evidence>
<sequence>MKCTPNEIMKKMLHVLEYAICVIILIAVIAGLPDLFRYIWEFAKNPSSIISYKAFSDFLKHALMLVVGIELIYMIISHQNENILTLVLFVIARKMLVFADGMVDIVLGTVSIVLIFITLKFIVIREYNIKKLDGTFSASIFLKDLKNNHNMNIDSSENTLGGLVARLAGEAGNKPNEGDVYSYEGYDFSIKKMTDGVIDRILITKK</sequence>
<dbReference type="AlphaFoldDB" id="A0A2U1E3P0"/>
<dbReference type="InterPro" id="IPR036318">
    <property type="entry name" value="FAD-bd_PCMH-like_sf"/>
</dbReference>
<feature type="transmembrane region" description="Helical" evidence="1">
    <location>
        <begin position="12"/>
        <end position="32"/>
    </location>
</feature>
<dbReference type="Pfam" id="PF03471">
    <property type="entry name" value="CorC_HlyC"/>
    <property type="match status" value="1"/>
</dbReference>
<keyword evidence="1" id="KW-1133">Transmembrane helix</keyword>
<protein>
    <submittedName>
        <fullName evidence="3">Transporter associated domain-containing protein</fullName>
    </submittedName>
</protein>
<dbReference type="InterPro" id="IPR016169">
    <property type="entry name" value="FAD-bd_PCMH_sub2"/>
</dbReference>
<keyword evidence="4" id="KW-1185">Reference proteome</keyword>
<dbReference type="GO" id="GO:0050660">
    <property type="term" value="F:flavin adenine dinucleotide binding"/>
    <property type="evidence" value="ECO:0007669"/>
    <property type="project" value="InterPro"/>
</dbReference>
<dbReference type="Gene3D" id="3.30.465.10">
    <property type="match status" value="1"/>
</dbReference>
<comment type="caution">
    <text evidence="3">The sequence shown here is derived from an EMBL/GenBank/DDBJ whole genome shotgun (WGS) entry which is preliminary data.</text>
</comment>
<dbReference type="Proteomes" id="UP000245793">
    <property type="component" value="Unassembled WGS sequence"/>
</dbReference>
<evidence type="ECO:0000313" key="3">
    <source>
        <dbReference type="EMBL" id="PVY94319.1"/>
    </source>
</evidence>
<feature type="transmembrane region" description="Helical" evidence="1">
    <location>
        <begin position="105"/>
        <end position="123"/>
    </location>
</feature>
<organism evidence="3 4">
    <name type="scientific">Ezakiella coagulans</name>
    <dbReference type="NCBI Taxonomy" id="46507"/>
    <lineage>
        <taxon>Bacteria</taxon>
        <taxon>Bacillati</taxon>
        <taxon>Bacillota</taxon>
        <taxon>Tissierellia</taxon>
        <taxon>Ezakiella</taxon>
    </lineage>
</organism>
<feature type="domain" description="Transporter-associated" evidence="2">
    <location>
        <begin position="136"/>
        <end position="205"/>
    </location>
</feature>
<evidence type="ECO:0000313" key="4">
    <source>
        <dbReference type="Proteomes" id="UP000245793"/>
    </source>
</evidence>
<dbReference type="RefSeq" id="WP_116480111.1">
    <property type="nucleotide sequence ID" value="NZ_JBKYKF010000010.1"/>
</dbReference>
<dbReference type="SUPFAM" id="SSF56176">
    <property type="entry name" value="FAD-binding/transporter-associated domain-like"/>
    <property type="match status" value="1"/>
</dbReference>
<reference evidence="3 4" key="1">
    <citation type="submission" date="2018-04" db="EMBL/GenBank/DDBJ databases">
        <title>Genomic Encyclopedia of Type Strains, Phase IV (KMG-IV): sequencing the most valuable type-strain genomes for metagenomic binning, comparative biology and taxonomic classification.</title>
        <authorList>
            <person name="Goeker M."/>
        </authorList>
    </citation>
    <scope>NUCLEOTIDE SEQUENCE [LARGE SCALE GENOMIC DNA]</scope>
    <source>
        <strain evidence="3 4">DSM 20705</strain>
    </source>
</reference>
<accession>A0A2U1E3P0</accession>
<keyword evidence="1" id="KW-0812">Transmembrane</keyword>
<evidence type="ECO:0000256" key="1">
    <source>
        <dbReference type="SAM" id="Phobius"/>
    </source>
</evidence>
<name>A0A2U1E3P0_9FIRM</name>